<reference evidence="6 7" key="1">
    <citation type="submission" date="2018-06" db="EMBL/GenBank/DDBJ databases">
        <title>Flavobacterium sp IMCC34762, genome.</title>
        <authorList>
            <person name="Joung Y."/>
            <person name="Cho J."/>
            <person name="Song J."/>
        </authorList>
    </citation>
    <scope>NUCLEOTIDE SEQUENCE [LARGE SCALE GENOMIC DNA]</scope>
    <source>
        <strain evidence="6 7">IMCC34762</strain>
    </source>
</reference>
<dbReference type="InterPro" id="IPR001173">
    <property type="entry name" value="Glyco_trans_2-like"/>
</dbReference>
<keyword evidence="7" id="KW-1185">Reference proteome</keyword>
<evidence type="ECO:0000313" key="7">
    <source>
        <dbReference type="Proteomes" id="UP000249177"/>
    </source>
</evidence>
<dbReference type="RefSeq" id="WP_111410955.1">
    <property type="nucleotide sequence ID" value="NZ_QKXH01000010.1"/>
</dbReference>
<keyword evidence="4" id="KW-0472">Membrane</keyword>
<gene>
    <name evidence="6" type="ORF">DOS84_15105</name>
</gene>
<keyword evidence="4" id="KW-1133">Transmembrane helix</keyword>
<organism evidence="6 7">
    <name type="scientific">Flavobacterium aquariorum</name>
    <dbReference type="NCBI Taxonomy" id="2217670"/>
    <lineage>
        <taxon>Bacteria</taxon>
        <taxon>Pseudomonadati</taxon>
        <taxon>Bacteroidota</taxon>
        <taxon>Flavobacteriia</taxon>
        <taxon>Flavobacteriales</taxon>
        <taxon>Flavobacteriaceae</taxon>
        <taxon>Flavobacterium</taxon>
    </lineage>
</organism>
<evidence type="ECO:0000256" key="2">
    <source>
        <dbReference type="ARBA" id="ARBA00022676"/>
    </source>
</evidence>
<feature type="domain" description="Glycosyltransferase 2-like" evidence="5">
    <location>
        <begin position="242"/>
        <end position="377"/>
    </location>
</feature>
<keyword evidence="4" id="KW-0812">Transmembrane</keyword>
<dbReference type="InterPro" id="IPR029044">
    <property type="entry name" value="Nucleotide-diphossugar_trans"/>
</dbReference>
<dbReference type="Gene3D" id="3.90.550.10">
    <property type="entry name" value="Spore Coat Polysaccharide Biosynthesis Protein SpsA, Chain A"/>
    <property type="match status" value="1"/>
</dbReference>
<accession>A0A2W7TQX7</accession>
<evidence type="ECO:0000259" key="5">
    <source>
        <dbReference type="Pfam" id="PF00535"/>
    </source>
</evidence>
<evidence type="ECO:0000256" key="1">
    <source>
        <dbReference type="ARBA" id="ARBA00006739"/>
    </source>
</evidence>
<dbReference type="SUPFAM" id="SSF53448">
    <property type="entry name" value="Nucleotide-diphospho-sugar transferases"/>
    <property type="match status" value="1"/>
</dbReference>
<dbReference type="Proteomes" id="UP000249177">
    <property type="component" value="Unassembled WGS sequence"/>
</dbReference>
<dbReference type="PANTHER" id="PTHR43179:SF12">
    <property type="entry name" value="GALACTOFURANOSYLTRANSFERASE GLFT2"/>
    <property type="match status" value="1"/>
</dbReference>
<feature type="transmembrane region" description="Helical" evidence="4">
    <location>
        <begin position="187"/>
        <end position="212"/>
    </location>
</feature>
<keyword evidence="2" id="KW-0328">Glycosyltransferase</keyword>
<evidence type="ECO:0000256" key="3">
    <source>
        <dbReference type="ARBA" id="ARBA00022679"/>
    </source>
</evidence>
<evidence type="ECO:0000313" key="6">
    <source>
        <dbReference type="EMBL" id="PZX92448.1"/>
    </source>
</evidence>
<keyword evidence="3 6" id="KW-0808">Transferase</keyword>
<name>A0A2W7TQX7_9FLAO</name>
<protein>
    <submittedName>
        <fullName evidence="6">Glycosyltransferase family 2 protein</fullName>
    </submittedName>
</protein>
<sequence length="513" mass="60199">MIIVYHKNNRISKVISVDKSEISFAKNKSIAFGLIQLAERFPESKLVWCHSDYQEVLNVEELNLIMHHNKMILSYNPSERNYLGPKIGYVEESLFIRVNKNVTYPTWQMSSLVGCVHTSILRATKETIKRDSCFDYYLNSIAKVCKPQGLLCYSEPRLLKKHFLVSSPKASVFTLFRFIKQHYKKRWIVMMFLNLIIYERQFPLGAFLYAYFFKNRKKNKTDLDAIKVNSSLKVIVNPTMDVIIPTIGRKDYLYDVLKDLAQQTHLPIHVIIVEQNPKQDCVSELDYIYNEIWPFVIKHTFTHQTGACNARNLAMSQVESEWVFFSDDDIRFESDLIGRVFKGIEQYGVLCLTTTCLQVNEYKNNFHIHQSNIFGSGNSFLRADLLKKVSFDKSLEFGYGEDTDFGLQLRNLGVDVISFPEISILHLKAPIGGFRIKPTFEWSKEEIQPKPSPTVMYVKFKYNCKEQIGRYKTTLFFKYHKHQNIKNPIRYLIYFNKQWQKSIFWANELKKRA</sequence>
<evidence type="ECO:0000256" key="4">
    <source>
        <dbReference type="SAM" id="Phobius"/>
    </source>
</evidence>
<dbReference type="AlphaFoldDB" id="A0A2W7TQX7"/>
<dbReference type="OrthoDB" id="1326385at2"/>
<comment type="caution">
    <text evidence="6">The sequence shown here is derived from an EMBL/GenBank/DDBJ whole genome shotgun (WGS) entry which is preliminary data.</text>
</comment>
<dbReference type="CDD" id="cd00761">
    <property type="entry name" value="Glyco_tranf_GTA_type"/>
    <property type="match status" value="1"/>
</dbReference>
<dbReference type="GO" id="GO:0016757">
    <property type="term" value="F:glycosyltransferase activity"/>
    <property type="evidence" value="ECO:0007669"/>
    <property type="project" value="UniProtKB-KW"/>
</dbReference>
<dbReference type="Pfam" id="PF00535">
    <property type="entry name" value="Glycos_transf_2"/>
    <property type="match status" value="1"/>
</dbReference>
<proteinExistence type="inferred from homology"/>
<dbReference type="PANTHER" id="PTHR43179">
    <property type="entry name" value="RHAMNOSYLTRANSFERASE WBBL"/>
    <property type="match status" value="1"/>
</dbReference>
<comment type="similarity">
    <text evidence="1">Belongs to the glycosyltransferase 2 family.</text>
</comment>
<dbReference type="EMBL" id="QKXH01000010">
    <property type="protein sequence ID" value="PZX92448.1"/>
    <property type="molecule type" value="Genomic_DNA"/>
</dbReference>